<dbReference type="KEGG" id="asl:Aeqsu_0392"/>
<evidence type="ECO:0000259" key="1">
    <source>
        <dbReference type="SMART" id="SM00953"/>
    </source>
</evidence>
<dbReference type="InterPro" id="IPR014914">
    <property type="entry name" value="RES_dom"/>
</dbReference>
<dbReference type="AlphaFoldDB" id="I3YSD7"/>
<protein>
    <recommendedName>
        <fullName evidence="1">RES domain-containing protein</fullName>
    </recommendedName>
</protein>
<accession>I3YSD7</accession>
<keyword evidence="3" id="KW-1185">Reference proteome</keyword>
<evidence type="ECO:0000313" key="3">
    <source>
        <dbReference type="Proteomes" id="UP000006049"/>
    </source>
</evidence>
<sequence>MRIYRITRTQYIDDLSGEGARLYGGRWNRVGDAVVYFAENLSLCLLEIIVHVDYAGIPLDYSFIEVEIPDSTIKIIQSIDFIESKWSSEEAVNKLQTLGSSWLKKKESLAMKVPSAVMHQDNNILVNPSHKDFAKLKIIRTGKMDFDPRLLR</sequence>
<dbReference type="Proteomes" id="UP000006049">
    <property type="component" value="Chromosome"/>
</dbReference>
<reference evidence="2 3" key="1">
    <citation type="submission" date="2012-06" db="EMBL/GenBank/DDBJ databases">
        <title>The complete genome of Aequorivita sublithincola DSM 14238.</title>
        <authorList>
            <consortium name="US DOE Joint Genome Institute (JGI-PGF)"/>
            <person name="Lucas S."/>
            <person name="Copeland A."/>
            <person name="Lapidus A."/>
            <person name="Goodwin L."/>
            <person name="Pitluck S."/>
            <person name="Peters L."/>
            <person name="Munk A.C.C."/>
            <person name="Kyrpides N."/>
            <person name="Mavromatis K."/>
            <person name="Pagani I."/>
            <person name="Ivanova N."/>
            <person name="Ovchinnikova G."/>
            <person name="Zeytun A."/>
            <person name="Detter J.C."/>
            <person name="Han C."/>
            <person name="Land M."/>
            <person name="Hauser L."/>
            <person name="Markowitz V."/>
            <person name="Cheng J.-F."/>
            <person name="Hugenholtz P."/>
            <person name="Woyke T."/>
            <person name="Wu D."/>
            <person name="Tindall B."/>
            <person name="Faehnrich R."/>
            <person name="Brambilla E."/>
            <person name="Klenk H.-P."/>
            <person name="Eisen J.A."/>
        </authorList>
    </citation>
    <scope>NUCLEOTIDE SEQUENCE [LARGE SCALE GENOMIC DNA]</scope>
    <source>
        <strain evidence="3">DSM 14238 / LMG 21431 / ACAM 643 / 9-3</strain>
    </source>
</reference>
<dbReference type="STRING" id="746697.Aeqsu_0392"/>
<name>I3YSD7_AEQSU</name>
<gene>
    <name evidence="2" type="ordered locus">Aeqsu_0392</name>
</gene>
<dbReference type="Pfam" id="PF08808">
    <property type="entry name" value="RES"/>
    <property type="match status" value="1"/>
</dbReference>
<evidence type="ECO:0000313" key="2">
    <source>
        <dbReference type="EMBL" id="AFL79905.1"/>
    </source>
</evidence>
<dbReference type="RefSeq" id="WP_014781163.1">
    <property type="nucleotide sequence ID" value="NC_018013.1"/>
</dbReference>
<dbReference type="HOGENOM" id="CLU_133611_0_1_10"/>
<feature type="domain" description="RES" evidence="1">
    <location>
        <begin position="14"/>
        <end position="140"/>
    </location>
</feature>
<dbReference type="eggNOG" id="COG5654">
    <property type="taxonomic scope" value="Bacteria"/>
</dbReference>
<dbReference type="SMART" id="SM00953">
    <property type="entry name" value="RES"/>
    <property type="match status" value="1"/>
</dbReference>
<organism evidence="2 3">
    <name type="scientific">Aequorivita sublithincola (strain DSM 14238 / LMG 21431 / ACAM 643 / 9-3)</name>
    <dbReference type="NCBI Taxonomy" id="746697"/>
    <lineage>
        <taxon>Bacteria</taxon>
        <taxon>Pseudomonadati</taxon>
        <taxon>Bacteroidota</taxon>
        <taxon>Flavobacteriia</taxon>
        <taxon>Flavobacteriales</taxon>
        <taxon>Flavobacteriaceae</taxon>
        <taxon>Aequorivita</taxon>
    </lineage>
</organism>
<proteinExistence type="predicted"/>
<dbReference type="EMBL" id="CP003280">
    <property type="protein sequence ID" value="AFL79905.1"/>
    <property type="molecule type" value="Genomic_DNA"/>
</dbReference>